<dbReference type="EMBL" id="CABPRJ010001445">
    <property type="protein sequence ID" value="VVC37322.1"/>
    <property type="molecule type" value="Genomic_DNA"/>
</dbReference>
<sequence>MSGHGDGGGRKPAAVLALATVLVAFARVPPAVAVDRDSAGPYCGKLGRCCEGRTDSCAVPIHRTTCYCDSFCYKRNSPPDCCPDFESFCNVTIPVYTTTDTNSITTTPRFDGPTTKVNCEDEATDLFLKCIGTTLKKFSISEMSDAKLRILQVINHYERTLSITSSCHA</sequence>
<organism evidence="4 5">
    <name type="scientific">Cinara cedri</name>
    <dbReference type="NCBI Taxonomy" id="506608"/>
    <lineage>
        <taxon>Eukaryota</taxon>
        <taxon>Metazoa</taxon>
        <taxon>Ecdysozoa</taxon>
        <taxon>Arthropoda</taxon>
        <taxon>Hexapoda</taxon>
        <taxon>Insecta</taxon>
        <taxon>Pterygota</taxon>
        <taxon>Neoptera</taxon>
        <taxon>Paraneoptera</taxon>
        <taxon>Hemiptera</taxon>
        <taxon>Sternorrhyncha</taxon>
        <taxon>Aphidomorpha</taxon>
        <taxon>Aphidoidea</taxon>
        <taxon>Aphididae</taxon>
        <taxon>Lachninae</taxon>
        <taxon>Cinara</taxon>
    </lineage>
</organism>
<feature type="chain" id="PRO_5022991746" evidence="2">
    <location>
        <begin position="34"/>
        <end position="169"/>
    </location>
</feature>
<evidence type="ECO:0000313" key="4">
    <source>
        <dbReference type="EMBL" id="VVC37322.1"/>
    </source>
</evidence>
<evidence type="ECO:0000256" key="1">
    <source>
        <dbReference type="ARBA" id="ARBA00023157"/>
    </source>
</evidence>
<protein>
    <submittedName>
        <fullName evidence="4">Somatomedin B domain</fullName>
    </submittedName>
</protein>
<dbReference type="PROSITE" id="PS50958">
    <property type="entry name" value="SMB_2"/>
    <property type="match status" value="1"/>
</dbReference>
<keyword evidence="1" id="KW-1015">Disulfide bond</keyword>
<dbReference type="InterPro" id="IPR001212">
    <property type="entry name" value="Somatomedin_B_dom"/>
</dbReference>
<gene>
    <name evidence="4" type="ORF">CINCED_3A021571</name>
</gene>
<evidence type="ECO:0000259" key="3">
    <source>
        <dbReference type="PROSITE" id="PS50958"/>
    </source>
</evidence>
<dbReference type="AlphaFoldDB" id="A0A5E4N6W9"/>
<accession>A0A5E4N6W9</accession>
<keyword evidence="2" id="KW-0732">Signal</keyword>
<dbReference type="Proteomes" id="UP000325440">
    <property type="component" value="Unassembled WGS sequence"/>
</dbReference>
<evidence type="ECO:0000256" key="2">
    <source>
        <dbReference type="SAM" id="SignalP"/>
    </source>
</evidence>
<feature type="domain" description="SMB" evidence="3">
    <location>
        <begin position="45"/>
        <end position="92"/>
    </location>
</feature>
<proteinExistence type="predicted"/>
<reference evidence="4 5" key="1">
    <citation type="submission" date="2019-08" db="EMBL/GenBank/DDBJ databases">
        <authorList>
            <person name="Alioto T."/>
            <person name="Alioto T."/>
            <person name="Gomez Garrido J."/>
        </authorList>
    </citation>
    <scope>NUCLEOTIDE SEQUENCE [LARGE SCALE GENOMIC DNA]</scope>
</reference>
<feature type="signal peptide" evidence="2">
    <location>
        <begin position="1"/>
        <end position="33"/>
    </location>
</feature>
<keyword evidence="5" id="KW-1185">Reference proteome</keyword>
<evidence type="ECO:0000313" key="5">
    <source>
        <dbReference type="Proteomes" id="UP000325440"/>
    </source>
</evidence>
<name>A0A5E4N6W9_9HEMI</name>